<comment type="caution">
    <text evidence="5">The sequence shown here is derived from an EMBL/GenBank/DDBJ whole genome shotgun (WGS) entry which is preliminary data.</text>
</comment>
<feature type="compositionally biased region" description="Low complexity" evidence="3">
    <location>
        <begin position="437"/>
        <end position="449"/>
    </location>
</feature>
<feature type="compositionally biased region" description="Low complexity" evidence="3">
    <location>
        <begin position="457"/>
        <end position="469"/>
    </location>
</feature>
<dbReference type="PANTHER" id="PTHR22115">
    <property type="entry name" value="C3ORF6 PROTEIN-RELATED"/>
    <property type="match status" value="1"/>
</dbReference>
<name>A0A2B4SDX0_STYPI</name>
<organism evidence="5 6">
    <name type="scientific">Stylophora pistillata</name>
    <name type="common">Smooth cauliflower coral</name>
    <dbReference type="NCBI Taxonomy" id="50429"/>
    <lineage>
        <taxon>Eukaryota</taxon>
        <taxon>Metazoa</taxon>
        <taxon>Cnidaria</taxon>
        <taxon>Anthozoa</taxon>
        <taxon>Hexacorallia</taxon>
        <taxon>Scleractinia</taxon>
        <taxon>Astrocoeniina</taxon>
        <taxon>Pocilloporidae</taxon>
        <taxon>Stylophora</taxon>
    </lineage>
</organism>
<gene>
    <name evidence="5" type="primary">CCDC50</name>
    <name evidence="5" type="ORF">AWC38_SpisGene8605</name>
</gene>
<dbReference type="PANTHER" id="PTHR22115:SF4">
    <property type="entry name" value="COILED-COIL DOMAIN-CONTAINING PROTEIN"/>
    <property type="match status" value="1"/>
</dbReference>
<dbReference type="Pfam" id="PF15295">
    <property type="entry name" value="CCDC50_N"/>
    <property type="match status" value="1"/>
</dbReference>
<feature type="compositionally biased region" description="Basic and acidic residues" evidence="3">
    <location>
        <begin position="424"/>
        <end position="436"/>
    </location>
</feature>
<dbReference type="InterPro" id="IPR039303">
    <property type="entry name" value="CCDC50"/>
</dbReference>
<proteinExistence type="predicted"/>
<feature type="compositionally biased region" description="Polar residues" evidence="3">
    <location>
        <begin position="332"/>
        <end position="347"/>
    </location>
</feature>
<keyword evidence="1 2" id="KW-0175">Coiled coil</keyword>
<sequence length="599" mass="69548">MAEIDESKRPSVRQVRQEFMVREDGALAQRLQDEEFGHHYIRNRSERKTVREDVKAAKITYLEEVKQAQLLPCEEFQHMAHPEEWLASDLQHKLQTEEVNCERKRRDSELKDEEIARKLQEKEAMKLERARQRRAERQLREERESKILQEALSGLQDHNDNQVNHRQHAETQRAPVPVGSRNGRSSPDTEETKSRRHVKGEISSVRGPEKRFSMGEGAVVQLPPSEGGRLECDRIILADGTAIDLFDDNEDKGAREQAHKRSRERQDEEYARKLQEQENKLLEQDRHAEHDRKLALEYQDREFAKELQRREYIRLQKLKRERQLQRARTVPAESSSGSTGELQSHQRLPSYEEATHRNRMPDLLQDEPTFKPEHDAQRDNNLHRQYSCPERPATSQYNGSFERDINGAKRLSRTSSNSPPSTSLDRDALRQQEYRSSDSPNSSQQSSLERSAEFVRQTSQTSSTSSSSQFQALTSPTSQVTHEEIWERLYEEDDQIPYGSRDRRVLERRVTVASSEPSNHINTELINNGSIPNGNECNIAEFIDPTFGRKSQNGSAEEDPTPFPTGVESKAKPVPLIQPHRRRSSDKKKREKEKECKQQ</sequence>
<feature type="domain" description="Coiled-coil" evidence="4">
    <location>
        <begin position="3"/>
        <end position="130"/>
    </location>
</feature>
<keyword evidence="6" id="KW-1185">Reference proteome</keyword>
<evidence type="ECO:0000256" key="2">
    <source>
        <dbReference type="SAM" id="Coils"/>
    </source>
</evidence>
<feature type="region of interest" description="Disordered" evidence="3">
    <location>
        <begin position="321"/>
        <end position="358"/>
    </location>
</feature>
<dbReference type="InterPro" id="IPR029311">
    <property type="entry name" value="CCDC50_N"/>
</dbReference>
<feature type="coiled-coil region" evidence="2">
    <location>
        <begin position="87"/>
        <end position="145"/>
    </location>
</feature>
<dbReference type="EMBL" id="LSMT01000119">
    <property type="protein sequence ID" value="PFX26732.1"/>
    <property type="molecule type" value="Genomic_DNA"/>
</dbReference>
<evidence type="ECO:0000313" key="6">
    <source>
        <dbReference type="Proteomes" id="UP000225706"/>
    </source>
</evidence>
<dbReference type="Proteomes" id="UP000225706">
    <property type="component" value="Unassembled WGS sequence"/>
</dbReference>
<evidence type="ECO:0000259" key="4">
    <source>
        <dbReference type="Pfam" id="PF15295"/>
    </source>
</evidence>
<feature type="region of interest" description="Disordered" evidence="3">
    <location>
        <begin position="407"/>
        <end position="480"/>
    </location>
</feature>
<dbReference type="AlphaFoldDB" id="A0A2B4SDX0"/>
<feature type="compositionally biased region" description="Low complexity" evidence="3">
    <location>
        <begin position="413"/>
        <end position="423"/>
    </location>
</feature>
<feature type="region of interest" description="Disordered" evidence="3">
    <location>
        <begin position="546"/>
        <end position="599"/>
    </location>
</feature>
<accession>A0A2B4SDX0</accession>
<dbReference type="OrthoDB" id="5975119at2759"/>
<evidence type="ECO:0000256" key="3">
    <source>
        <dbReference type="SAM" id="MobiDB-lite"/>
    </source>
</evidence>
<feature type="compositionally biased region" description="Polar residues" evidence="3">
    <location>
        <begin position="470"/>
        <end position="480"/>
    </location>
</feature>
<evidence type="ECO:0000256" key="1">
    <source>
        <dbReference type="ARBA" id="ARBA00023054"/>
    </source>
</evidence>
<reference evidence="6" key="1">
    <citation type="journal article" date="2017" name="bioRxiv">
        <title>Comparative analysis of the genomes of Stylophora pistillata and Acropora digitifera provides evidence for extensive differences between species of corals.</title>
        <authorList>
            <person name="Voolstra C.R."/>
            <person name="Li Y."/>
            <person name="Liew Y.J."/>
            <person name="Baumgarten S."/>
            <person name="Zoccola D."/>
            <person name="Flot J.-F."/>
            <person name="Tambutte S."/>
            <person name="Allemand D."/>
            <person name="Aranda M."/>
        </authorList>
    </citation>
    <scope>NUCLEOTIDE SEQUENCE [LARGE SCALE GENOMIC DNA]</scope>
</reference>
<evidence type="ECO:0000313" key="5">
    <source>
        <dbReference type="EMBL" id="PFX26732.1"/>
    </source>
</evidence>
<feature type="region of interest" description="Disordered" evidence="3">
    <location>
        <begin position="162"/>
        <end position="225"/>
    </location>
</feature>
<feature type="compositionally biased region" description="Basic residues" evidence="3">
    <location>
        <begin position="579"/>
        <end position="591"/>
    </location>
</feature>
<feature type="region of interest" description="Disordered" evidence="3">
    <location>
        <begin position="248"/>
        <end position="273"/>
    </location>
</feature>
<feature type="compositionally biased region" description="Basic and acidic residues" evidence="3">
    <location>
        <begin position="251"/>
        <end position="273"/>
    </location>
</feature>
<protein>
    <submittedName>
        <fullName evidence="5">Coiled-coil domain-containing protein 50</fullName>
    </submittedName>
</protein>